<keyword evidence="6 12" id="KW-1133">Transmembrane helix</keyword>
<evidence type="ECO:0000256" key="1">
    <source>
        <dbReference type="ARBA" id="ARBA00004401"/>
    </source>
</evidence>
<protein>
    <recommendedName>
        <fullName evidence="11">Regulatory protein MsrR</fullName>
    </recommendedName>
</protein>
<organism evidence="14 15">
    <name type="scientific">Rossellomorea marisflavi</name>
    <dbReference type="NCBI Taxonomy" id="189381"/>
    <lineage>
        <taxon>Bacteria</taxon>
        <taxon>Bacillati</taxon>
        <taxon>Bacillota</taxon>
        <taxon>Bacilli</taxon>
        <taxon>Bacillales</taxon>
        <taxon>Bacillaceae</taxon>
        <taxon>Rossellomorea</taxon>
    </lineage>
</organism>
<comment type="caution">
    <text evidence="14">The sequence shown here is derived from an EMBL/GenBank/DDBJ whole genome shotgun (WGS) entry which is preliminary data.</text>
</comment>
<evidence type="ECO:0000256" key="5">
    <source>
        <dbReference type="ARBA" id="ARBA00022968"/>
    </source>
</evidence>
<keyword evidence="8 12" id="KW-0472">Membrane</keyword>
<dbReference type="PANTHER" id="PTHR33392:SF8">
    <property type="entry name" value="REGULATORY PROTEIN MSRR"/>
    <property type="match status" value="1"/>
</dbReference>
<dbReference type="OrthoDB" id="9782542at2"/>
<evidence type="ECO:0000256" key="6">
    <source>
        <dbReference type="ARBA" id="ARBA00022989"/>
    </source>
</evidence>
<evidence type="ECO:0000313" key="15">
    <source>
        <dbReference type="Proteomes" id="UP000037405"/>
    </source>
</evidence>
<evidence type="ECO:0000256" key="11">
    <source>
        <dbReference type="ARBA" id="ARBA00040752"/>
    </source>
</evidence>
<dbReference type="Gene3D" id="3.40.630.190">
    <property type="entry name" value="LCP protein"/>
    <property type="match status" value="1"/>
</dbReference>
<keyword evidence="9" id="KW-0804">Transcription</keyword>
<name>A0A0M0G5V1_9BACI</name>
<proteinExistence type="inferred from homology"/>
<evidence type="ECO:0000256" key="7">
    <source>
        <dbReference type="ARBA" id="ARBA00023015"/>
    </source>
</evidence>
<evidence type="ECO:0000256" key="2">
    <source>
        <dbReference type="ARBA" id="ARBA00006068"/>
    </source>
</evidence>
<evidence type="ECO:0000259" key="13">
    <source>
        <dbReference type="Pfam" id="PF03816"/>
    </source>
</evidence>
<comment type="subcellular location">
    <subcellularLocation>
        <location evidence="1">Cell membrane</location>
        <topology evidence="1">Single-pass type II membrane protein</topology>
    </subcellularLocation>
</comment>
<feature type="transmembrane region" description="Helical" evidence="12">
    <location>
        <begin position="21"/>
        <end position="41"/>
    </location>
</feature>
<dbReference type="PATRIC" id="fig|189381.12.peg.2518"/>
<comment type="function">
    <text evidence="10">Involved in SarA attenuation. Affects resistance to oxacillin and teicoplanin, as well as the synthesis of virulence factors.</text>
</comment>
<dbReference type="PANTHER" id="PTHR33392">
    <property type="entry name" value="POLYISOPRENYL-TEICHOIC ACID--PEPTIDOGLYCAN TEICHOIC ACID TRANSFERASE TAGU"/>
    <property type="match status" value="1"/>
</dbReference>
<sequence length="317" mass="35581">MKGGYTVKRTVRRKRIRKRRVGLLLIVALLLAFGIKGYIFANGKPSLHKTSAEEETEFNGSDEQVDNTNVLILGSDARGDERARADTIMIANYSSNTKEPKIVSIMRDTYVHIPEHGYNKINAAYAFGGPELMRQTIEENFGIPIHSYAEVNFNSFEEIVDAVAPDGIEVTPTYEMTQDKKALGVQLTEGTQKLHGKELLAYSRFRHDGNGDYGRVERQQEVFGKLKEEVSSFSTITKLPKIVRIAYNSVDTNVPYRTLLSVGTDVVRGKTKDVETMRLPMDNTYHNTRYDVGAVLEFDEGGLEENAAEVQAFLEES</sequence>
<dbReference type="InterPro" id="IPR004474">
    <property type="entry name" value="LytR_CpsA_psr"/>
</dbReference>
<feature type="domain" description="Cell envelope-related transcriptional attenuator" evidence="13">
    <location>
        <begin position="84"/>
        <end position="231"/>
    </location>
</feature>
<keyword evidence="5" id="KW-0735">Signal-anchor</keyword>
<evidence type="ECO:0000256" key="12">
    <source>
        <dbReference type="SAM" id="Phobius"/>
    </source>
</evidence>
<evidence type="ECO:0000256" key="10">
    <source>
        <dbReference type="ARBA" id="ARBA00037178"/>
    </source>
</evidence>
<dbReference type="AlphaFoldDB" id="A0A0M0G5V1"/>
<comment type="similarity">
    <text evidence="2">Belongs to the LytR/CpsA/Psr (LCP) family.</text>
</comment>
<dbReference type="GO" id="GO:0005886">
    <property type="term" value="C:plasma membrane"/>
    <property type="evidence" value="ECO:0007669"/>
    <property type="project" value="UniProtKB-SubCell"/>
</dbReference>
<dbReference type="Pfam" id="PF03816">
    <property type="entry name" value="LytR_cpsA_psr"/>
    <property type="match status" value="1"/>
</dbReference>
<gene>
    <name evidence="14" type="ORF">AF331_12410</name>
</gene>
<keyword evidence="7" id="KW-0805">Transcription regulation</keyword>
<evidence type="ECO:0000256" key="4">
    <source>
        <dbReference type="ARBA" id="ARBA00022692"/>
    </source>
</evidence>
<dbReference type="EMBL" id="LGUE01000004">
    <property type="protein sequence ID" value="KON84811.1"/>
    <property type="molecule type" value="Genomic_DNA"/>
</dbReference>
<dbReference type="Proteomes" id="UP000037405">
    <property type="component" value="Unassembled WGS sequence"/>
</dbReference>
<dbReference type="InterPro" id="IPR050922">
    <property type="entry name" value="LytR/CpsA/Psr_CW_biosynth"/>
</dbReference>
<evidence type="ECO:0000256" key="9">
    <source>
        <dbReference type="ARBA" id="ARBA00023163"/>
    </source>
</evidence>
<keyword evidence="15" id="KW-1185">Reference proteome</keyword>
<dbReference type="STRING" id="189381.GCA_900166615_01402"/>
<reference evidence="15" key="1">
    <citation type="submission" date="2015-07" db="EMBL/GenBank/DDBJ databases">
        <title>Fjat-14235 jcm11544.</title>
        <authorList>
            <person name="Liu B."/>
            <person name="Wang J."/>
            <person name="Zhu Y."/>
            <person name="Liu G."/>
            <person name="Chen Q."/>
            <person name="Chen Z."/>
            <person name="Lan J."/>
            <person name="Che J."/>
            <person name="Ge C."/>
            <person name="Shi H."/>
            <person name="Pan Z."/>
            <person name="Liu X."/>
        </authorList>
    </citation>
    <scope>NUCLEOTIDE SEQUENCE [LARGE SCALE GENOMIC DNA]</scope>
    <source>
        <strain evidence="15">JCM 11544</strain>
    </source>
</reference>
<dbReference type="NCBIfam" id="TIGR00350">
    <property type="entry name" value="lytR_cpsA_psr"/>
    <property type="match status" value="1"/>
</dbReference>
<dbReference type="GO" id="GO:0071555">
    <property type="term" value="P:cell wall organization"/>
    <property type="evidence" value="ECO:0007669"/>
    <property type="project" value="UniProtKB-KW"/>
</dbReference>
<accession>A0A0M0G5V1</accession>
<evidence type="ECO:0000256" key="8">
    <source>
        <dbReference type="ARBA" id="ARBA00023136"/>
    </source>
</evidence>
<keyword evidence="4 12" id="KW-0812">Transmembrane</keyword>
<keyword evidence="3" id="KW-1003">Cell membrane</keyword>
<evidence type="ECO:0000256" key="3">
    <source>
        <dbReference type="ARBA" id="ARBA00022475"/>
    </source>
</evidence>
<evidence type="ECO:0000313" key="14">
    <source>
        <dbReference type="EMBL" id="KON84811.1"/>
    </source>
</evidence>